<dbReference type="AlphaFoldDB" id="A0A5B8U2J0"/>
<accession>A0A5B8U2J0</accession>
<keyword evidence="2" id="KW-1185">Reference proteome</keyword>
<name>A0A5B8U2J0_9ACTN</name>
<evidence type="ECO:0000313" key="1">
    <source>
        <dbReference type="EMBL" id="QEC47151.1"/>
    </source>
</evidence>
<organism evidence="1 2">
    <name type="scientific">Baekduia soli</name>
    <dbReference type="NCBI Taxonomy" id="496014"/>
    <lineage>
        <taxon>Bacteria</taxon>
        <taxon>Bacillati</taxon>
        <taxon>Actinomycetota</taxon>
        <taxon>Thermoleophilia</taxon>
        <taxon>Solirubrobacterales</taxon>
        <taxon>Baekduiaceae</taxon>
        <taxon>Baekduia</taxon>
    </lineage>
</organism>
<dbReference type="OrthoDB" id="5245054at2"/>
<reference evidence="1 2" key="1">
    <citation type="journal article" date="2018" name="J. Microbiol.">
        <title>Baekduia soli gen. nov., sp. nov., a novel bacterium isolated from the soil of Baekdu Mountain and proposal of a novel family name, Baekduiaceae fam. nov.</title>
        <authorList>
            <person name="An D.S."/>
            <person name="Siddiqi M.Z."/>
            <person name="Kim K.H."/>
            <person name="Yu H.S."/>
            <person name="Im W.T."/>
        </authorList>
    </citation>
    <scope>NUCLEOTIDE SEQUENCE [LARGE SCALE GENOMIC DNA]</scope>
    <source>
        <strain evidence="1 2">BR7-21</strain>
    </source>
</reference>
<gene>
    <name evidence="1" type="ORF">FSW04_05805</name>
</gene>
<protein>
    <submittedName>
        <fullName evidence="1">Uncharacterized protein</fullName>
    </submittedName>
</protein>
<dbReference type="KEGG" id="bsol:FSW04_05805"/>
<evidence type="ECO:0000313" key="2">
    <source>
        <dbReference type="Proteomes" id="UP000321805"/>
    </source>
</evidence>
<proteinExistence type="predicted"/>
<sequence length="116" mass="12783">MGSAYRVVVRRRGKTEKTRHDTLEGALDALQARLQELANRQRPHVERAFLREVEPGDQVAVRGELRGPRGLNAGIDVRGDGSAEAFTGRLSRQVVPREAGEDVYAALRRVAAPDGR</sequence>
<dbReference type="Proteomes" id="UP000321805">
    <property type="component" value="Chromosome"/>
</dbReference>
<dbReference type="EMBL" id="CP042430">
    <property type="protein sequence ID" value="QEC47151.1"/>
    <property type="molecule type" value="Genomic_DNA"/>
</dbReference>
<dbReference type="RefSeq" id="WP_146917232.1">
    <property type="nucleotide sequence ID" value="NZ_CP042430.1"/>
</dbReference>